<feature type="domain" description="SCP" evidence="1">
    <location>
        <begin position="190"/>
        <end position="316"/>
    </location>
</feature>
<dbReference type="Gene3D" id="3.40.33.10">
    <property type="entry name" value="CAP"/>
    <property type="match status" value="1"/>
</dbReference>
<dbReference type="AlphaFoldDB" id="A0A0K0ELQ5"/>
<dbReference type="Proteomes" id="UP000035681">
    <property type="component" value="Unplaced"/>
</dbReference>
<dbReference type="InterPro" id="IPR001283">
    <property type="entry name" value="CRISP-related"/>
</dbReference>
<evidence type="ECO:0000313" key="3">
    <source>
        <dbReference type="WBParaSite" id="SSTP_0001039700.1"/>
    </source>
</evidence>
<dbReference type="InterPro" id="IPR055805">
    <property type="entry name" value="DUF7381"/>
</dbReference>
<protein>
    <submittedName>
        <fullName evidence="4">Amino acid transporter transmembrane domain-containing protein</fullName>
    </submittedName>
    <submittedName>
        <fullName evidence="3">SCP domain-containing protein</fullName>
    </submittedName>
</protein>
<dbReference type="Pfam" id="PF24100">
    <property type="entry name" value="DUF7381"/>
    <property type="match status" value="1"/>
</dbReference>
<dbReference type="GO" id="GO:0005576">
    <property type="term" value="C:extracellular region"/>
    <property type="evidence" value="ECO:0007669"/>
    <property type="project" value="InterPro"/>
</dbReference>
<name>A0A0K0ELQ5_STRER</name>
<dbReference type="WBParaSite" id="SSTP_0001039700.1">
    <property type="protein sequence ID" value="SSTP_0001039700.1"/>
    <property type="gene ID" value="SSTP_0001039700"/>
</dbReference>
<dbReference type="SUPFAM" id="SSF55797">
    <property type="entry name" value="PR-1-like"/>
    <property type="match status" value="1"/>
</dbReference>
<organism evidence="3">
    <name type="scientific">Strongyloides stercoralis</name>
    <name type="common">Threadworm</name>
    <dbReference type="NCBI Taxonomy" id="6248"/>
    <lineage>
        <taxon>Eukaryota</taxon>
        <taxon>Metazoa</taxon>
        <taxon>Ecdysozoa</taxon>
        <taxon>Nematoda</taxon>
        <taxon>Chromadorea</taxon>
        <taxon>Rhabditida</taxon>
        <taxon>Tylenchina</taxon>
        <taxon>Panagrolaimomorpha</taxon>
        <taxon>Strongyloidoidea</taxon>
        <taxon>Strongyloididae</taxon>
        <taxon>Strongyloides</taxon>
    </lineage>
</organism>
<sequence length="329" mass="39306">MFYVCNGHMFASKDEMIEEVKSQYRVSNFRYINLLYYPKKSKYFWFKLKNNKHSFEKIKIDSIEQNKKINYEIKKVYNCSGSVCYQCGNKFFPTYQLAVRYLKIKQTKLQFNDEKVQEFRKEEAPNQVSINKNIITNPHKDAEEMREELEKKYIPNVFSNGIRVSNSIWNKIWSGYTYNVYSKNKFSILKQMYLKEINKYRKLHKVKALIEDNFLDSNAQLCANKYVAQKNPEFSVNEKFNLMVGTIPYLDSPLIVKNWYDEGSLFTYNKPNGTTKTEHFSQLIWKGTKKLGIGVAKKREYMYIIFLFHPKGNIPNQYEKNVLPRKIKY</sequence>
<dbReference type="Pfam" id="PF00188">
    <property type="entry name" value="CAP"/>
    <property type="match status" value="1"/>
</dbReference>
<evidence type="ECO:0000313" key="2">
    <source>
        <dbReference type="Proteomes" id="UP000035681"/>
    </source>
</evidence>
<dbReference type="InterPro" id="IPR018244">
    <property type="entry name" value="Allrgn_V5/Tpx1_CS"/>
</dbReference>
<keyword evidence="2" id="KW-1185">Reference proteome</keyword>
<dbReference type="InterPro" id="IPR035940">
    <property type="entry name" value="CAP_sf"/>
</dbReference>
<dbReference type="WBParaSite" id="TCONS_00009811.p1">
    <property type="protein sequence ID" value="TCONS_00009811.p1"/>
    <property type="gene ID" value="XLOC_007539"/>
</dbReference>
<evidence type="ECO:0000313" key="4">
    <source>
        <dbReference type="WBParaSite" id="TCONS_00009811.p1"/>
    </source>
</evidence>
<dbReference type="PROSITE" id="PS01009">
    <property type="entry name" value="CRISP_1"/>
    <property type="match status" value="1"/>
</dbReference>
<dbReference type="PANTHER" id="PTHR10334">
    <property type="entry name" value="CYSTEINE-RICH SECRETORY PROTEIN-RELATED"/>
    <property type="match status" value="1"/>
</dbReference>
<evidence type="ECO:0000259" key="1">
    <source>
        <dbReference type="SMART" id="SM00198"/>
    </source>
</evidence>
<dbReference type="SMART" id="SM00198">
    <property type="entry name" value="SCP"/>
    <property type="match status" value="1"/>
</dbReference>
<accession>A0A0K0ELQ5</accession>
<dbReference type="InterPro" id="IPR014044">
    <property type="entry name" value="CAP_dom"/>
</dbReference>
<reference evidence="3" key="1">
    <citation type="submission" date="2015-08" db="UniProtKB">
        <authorList>
            <consortium name="WormBaseParasite"/>
        </authorList>
    </citation>
    <scope>IDENTIFICATION</scope>
</reference>
<proteinExistence type="predicted"/>